<comment type="caution">
    <text evidence="3">The sequence shown here is derived from an EMBL/GenBank/DDBJ whole genome shotgun (WGS) entry which is preliminary data.</text>
</comment>
<dbReference type="RefSeq" id="WP_115828883.1">
    <property type="nucleotide sequence ID" value="NZ_QNUL01000001.1"/>
</dbReference>
<name>A0A3D8YIC6_9BACT</name>
<dbReference type="OrthoDB" id="597471at2"/>
<dbReference type="Gene3D" id="1.25.40.10">
    <property type="entry name" value="Tetratricopeptide repeat domain"/>
    <property type="match status" value="1"/>
</dbReference>
<dbReference type="SUPFAM" id="SSF48452">
    <property type="entry name" value="TPR-like"/>
    <property type="match status" value="1"/>
</dbReference>
<protein>
    <submittedName>
        <fullName evidence="3">Uncharacterized protein</fullName>
    </submittedName>
</protein>
<evidence type="ECO:0000256" key="2">
    <source>
        <dbReference type="SAM" id="MobiDB-lite"/>
    </source>
</evidence>
<evidence type="ECO:0000313" key="4">
    <source>
        <dbReference type="Proteomes" id="UP000256373"/>
    </source>
</evidence>
<evidence type="ECO:0000313" key="3">
    <source>
        <dbReference type="EMBL" id="REA64277.1"/>
    </source>
</evidence>
<dbReference type="Proteomes" id="UP000256373">
    <property type="component" value="Unassembled WGS sequence"/>
</dbReference>
<sequence>MTSIILYLLLWLMDNRNFDSITKANERKLSAERFFENKQFVEAADLYQQITYGSTFSEPGARLNMAHAYFLAGKYRKALQHYQLLRRVNNRMISSVANLQVGLIKAQQEDTAAALSSLKEALRIDPNNEIARHNFVILKDAFSGMEQMPASKTEKKQSQPEANNQPAPPPKPNQQEVEENAKREQLLTSLKAMNMSEDQARAILDAMKSGESQYIYQLRRKQYAKKAEQSEQIEW</sequence>
<accession>A0A3D8YIC6</accession>
<dbReference type="AlphaFoldDB" id="A0A3D8YIC6"/>
<reference evidence="3 4" key="1">
    <citation type="submission" date="2018-07" db="EMBL/GenBank/DDBJ databases">
        <title>Dyadobacter roseus sp. nov., isolated from rose rhizosphere soil.</title>
        <authorList>
            <person name="Chen L."/>
        </authorList>
    </citation>
    <scope>NUCLEOTIDE SEQUENCE [LARGE SCALE GENOMIC DNA]</scope>
    <source>
        <strain evidence="3 4">RS19</strain>
    </source>
</reference>
<organism evidence="3 4">
    <name type="scientific">Dyadobacter luteus</name>
    <dbReference type="NCBI Taxonomy" id="2259619"/>
    <lineage>
        <taxon>Bacteria</taxon>
        <taxon>Pseudomonadati</taxon>
        <taxon>Bacteroidota</taxon>
        <taxon>Cytophagia</taxon>
        <taxon>Cytophagales</taxon>
        <taxon>Spirosomataceae</taxon>
        <taxon>Dyadobacter</taxon>
    </lineage>
</organism>
<evidence type="ECO:0000256" key="1">
    <source>
        <dbReference type="PROSITE-ProRule" id="PRU00339"/>
    </source>
</evidence>
<proteinExistence type="predicted"/>
<feature type="repeat" description="TPR" evidence="1">
    <location>
        <begin position="95"/>
        <end position="128"/>
    </location>
</feature>
<dbReference type="Pfam" id="PF13181">
    <property type="entry name" value="TPR_8"/>
    <property type="match status" value="1"/>
</dbReference>
<keyword evidence="1" id="KW-0802">TPR repeat</keyword>
<dbReference type="SMART" id="SM00028">
    <property type="entry name" value="TPR"/>
    <property type="match status" value="2"/>
</dbReference>
<keyword evidence="4" id="KW-1185">Reference proteome</keyword>
<dbReference type="PROSITE" id="PS50005">
    <property type="entry name" value="TPR"/>
    <property type="match status" value="1"/>
</dbReference>
<dbReference type="InterPro" id="IPR011990">
    <property type="entry name" value="TPR-like_helical_dom_sf"/>
</dbReference>
<gene>
    <name evidence="3" type="ORF">DSL64_01640</name>
</gene>
<dbReference type="EMBL" id="QNUL01000001">
    <property type="protein sequence ID" value="REA64277.1"/>
    <property type="molecule type" value="Genomic_DNA"/>
</dbReference>
<feature type="region of interest" description="Disordered" evidence="2">
    <location>
        <begin position="146"/>
        <end position="193"/>
    </location>
</feature>
<dbReference type="InterPro" id="IPR019734">
    <property type="entry name" value="TPR_rpt"/>
</dbReference>